<dbReference type="PANTHER" id="PTHR37937">
    <property type="entry name" value="CONJUGATIVE TRANSFER: DNA TRANSPORT"/>
    <property type="match status" value="1"/>
</dbReference>
<comment type="caution">
    <text evidence="9">The sequence shown here is derived from an EMBL/GenBank/DDBJ whole genome shotgun (WGS) entry which is preliminary data.</text>
</comment>
<reference evidence="9 10" key="1">
    <citation type="submission" date="2023-03" db="EMBL/GenBank/DDBJ databases">
        <title>Host association and intracellularity evolved multiple times independently in the Rickettsiales.</title>
        <authorList>
            <person name="Castelli M."/>
            <person name="Nardi T."/>
            <person name="Gammuto L."/>
            <person name="Bellinzona G."/>
            <person name="Sabaneyeva E."/>
            <person name="Potekhin A."/>
            <person name="Serra V."/>
            <person name="Petroni G."/>
            <person name="Sassera D."/>
        </authorList>
    </citation>
    <scope>NUCLEOTIDE SEQUENCE [LARGE SCALE GENOMIC DNA]</scope>
    <source>
        <strain evidence="9 10">Sr 2-6</strain>
    </source>
</reference>
<keyword evidence="5 7" id="KW-0472">Membrane</keyword>
<feature type="compositionally biased region" description="Polar residues" evidence="6">
    <location>
        <begin position="611"/>
        <end position="627"/>
    </location>
</feature>
<evidence type="ECO:0000259" key="8">
    <source>
        <dbReference type="Pfam" id="PF10412"/>
    </source>
</evidence>
<dbReference type="Gene3D" id="3.40.50.300">
    <property type="entry name" value="P-loop containing nucleotide triphosphate hydrolases"/>
    <property type="match status" value="2"/>
</dbReference>
<dbReference type="InterPro" id="IPR027417">
    <property type="entry name" value="P-loop_NTPase"/>
</dbReference>
<evidence type="ECO:0000256" key="6">
    <source>
        <dbReference type="SAM" id="MobiDB-lite"/>
    </source>
</evidence>
<evidence type="ECO:0000256" key="2">
    <source>
        <dbReference type="ARBA" id="ARBA00022475"/>
    </source>
</evidence>
<organism evidence="9 10">
    <name type="scientific">Candidatus Megaera venefica</name>
    <dbReference type="NCBI Taxonomy" id="2055910"/>
    <lineage>
        <taxon>Bacteria</taxon>
        <taxon>Pseudomonadati</taxon>
        <taxon>Pseudomonadota</taxon>
        <taxon>Alphaproteobacteria</taxon>
        <taxon>Rickettsiales</taxon>
        <taxon>Rickettsiaceae</taxon>
        <taxon>Candidatus Megaera</taxon>
    </lineage>
</organism>
<feature type="region of interest" description="Disordered" evidence="6">
    <location>
        <begin position="606"/>
        <end position="674"/>
    </location>
</feature>
<gene>
    <name evidence="9" type="ORF">Megvenef_00322</name>
</gene>
<feature type="transmembrane region" description="Helical" evidence="7">
    <location>
        <begin position="116"/>
        <end position="139"/>
    </location>
</feature>
<accession>A0ABU5NB16</accession>
<dbReference type="RefSeq" id="WP_322776264.1">
    <property type="nucleotide sequence ID" value="NZ_JARJFB010000013.1"/>
</dbReference>
<evidence type="ECO:0000256" key="1">
    <source>
        <dbReference type="ARBA" id="ARBA00004651"/>
    </source>
</evidence>
<dbReference type="PANTHER" id="PTHR37937:SF1">
    <property type="entry name" value="CONJUGATIVE TRANSFER: DNA TRANSPORT"/>
    <property type="match status" value="1"/>
</dbReference>
<comment type="subcellular location">
    <subcellularLocation>
        <location evidence="1">Cell membrane</location>
        <topology evidence="1">Multi-pass membrane protein</topology>
    </subcellularLocation>
</comment>
<feature type="transmembrane region" description="Helical" evidence="7">
    <location>
        <begin position="22"/>
        <end position="41"/>
    </location>
</feature>
<evidence type="ECO:0000256" key="4">
    <source>
        <dbReference type="ARBA" id="ARBA00022989"/>
    </source>
</evidence>
<dbReference type="SUPFAM" id="SSF52540">
    <property type="entry name" value="P-loop containing nucleoside triphosphate hydrolases"/>
    <property type="match status" value="1"/>
</dbReference>
<protein>
    <submittedName>
        <fullName evidence="9">Conjugal transfer coupling protein TraD</fullName>
    </submittedName>
</protein>
<evidence type="ECO:0000313" key="10">
    <source>
        <dbReference type="Proteomes" id="UP001291687"/>
    </source>
</evidence>
<keyword evidence="10" id="KW-1185">Reference proteome</keyword>
<evidence type="ECO:0000256" key="7">
    <source>
        <dbReference type="SAM" id="Phobius"/>
    </source>
</evidence>
<dbReference type="InterPro" id="IPR051539">
    <property type="entry name" value="T4SS-coupling_protein"/>
</dbReference>
<feature type="domain" description="Type IV secretion system coupling protein TraD DNA-binding" evidence="8">
    <location>
        <begin position="178"/>
        <end position="559"/>
    </location>
</feature>
<keyword evidence="3 7" id="KW-0812">Transmembrane</keyword>
<evidence type="ECO:0000256" key="3">
    <source>
        <dbReference type="ARBA" id="ARBA00022692"/>
    </source>
</evidence>
<keyword evidence="4 7" id="KW-1133">Transmembrane helix</keyword>
<keyword evidence="2" id="KW-1003">Cell membrane</keyword>
<dbReference type="CDD" id="cd01127">
    <property type="entry name" value="TrwB_TraG_TraD_VirD4"/>
    <property type="match status" value="1"/>
</dbReference>
<dbReference type="Pfam" id="PF10412">
    <property type="entry name" value="TrwB_AAD_bind"/>
    <property type="match status" value="1"/>
</dbReference>
<name>A0ABU5NB16_9RICK</name>
<proteinExistence type="predicted"/>
<dbReference type="InterPro" id="IPR019476">
    <property type="entry name" value="T4SS_TraD_DNA-bd"/>
</dbReference>
<dbReference type="EMBL" id="JARJFB010000013">
    <property type="protein sequence ID" value="MEA0970363.1"/>
    <property type="molecule type" value="Genomic_DNA"/>
</dbReference>
<evidence type="ECO:0000313" key="9">
    <source>
        <dbReference type="EMBL" id="MEA0970363.1"/>
    </source>
</evidence>
<dbReference type="Proteomes" id="UP001291687">
    <property type="component" value="Unassembled WGS sequence"/>
</dbReference>
<sequence length="674" mass="75682">MISNFIGGGQVFLHKVRMLRQVVGTTIFVSLVAGFCLTWSFSSNNTTKFDLDGAVTYAKAKLALTVHPALSAIAIGKSKANVDAYSEGKLWKKRMLASSVVSSGRFKSAWDQAIEVIYSLILKSLGFGSLAGGIVFLLWSKFGRDLKLDRKNEGSGVVLSLAQVRVKLKQLKLCSEFYIGEMPLVKDMETRHFLITGSTGSGKTNLIHNLLPQVENRAQPAIIIDQTGEMIAKYYDEKRGDIIFNPFDERAKTWDFWADCSKERCLEKFADTLIGFNSRKNNRNAADFWEEAAQSIFVEVVSYLQKHQQYSLQNLRKTICQSDHKELRRMLKGRDCIQYFTKDNAKAASSIMSVLMTNIKPLRFLRDKSDAGSFSVQEYIKKIDEGFSGWLFLASEPSTRELTISLNAALAELAIANLMRHDSPQNRRIWFIMDELAAFGRFPSLAKLMQEGRKYGTCVVAGLQSSSQLFAHYGSGEASNLFALFKTKFAFQSDDPMMGKLYSSICGSETVTRQQKNTSFGANTFRDGISYNEQQQEKPLVKLDDFASLRTGECYTLLPIPEVRLSKMQTPEAKRKDKNQGFVEAKELEEIIDSSDYALLEQDDDEYAGSDNINATDNQDSTPLSTQKQKELEPLVIDGQSSSKIKQPTSSVTNTKNQKSITKKEEVEFDELEI</sequence>
<feature type="compositionally biased region" description="Polar residues" evidence="6">
    <location>
        <begin position="639"/>
        <end position="660"/>
    </location>
</feature>
<evidence type="ECO:0000256" key="5">
    <source>
        <dbReference type="ARBA" id="ARBA00023136"/>
    </source>
</evidence>